<comment type="similarity">
    <text evidence="1">Belongs to the enoyl-CoA hydratase/isomerase family.</text>
</comment>
<name>A0A451B2X3_9GAMM</name>
<dbReference type="AlphaFoldDB" id="A0A451B2X3"/>
<dbReference type="InterPro" id="IPR029045">
    <property type="entry name" value="ClpP/crotonase-like_dom_sf"/>
</dbReference>
<dbReference type="PANTHER" id="PTHR43602">
    <property type="match status" value="1"/>
</dbReference>
<gene>
    <name evidence="7" type="ORF">BECKUNK1418G_GA0071005_11257</name>
    <name evidence="8" type="ORF">BECKUNK1418H_GA0071006_11276</name>
</gene>
<evidence type="ECO:0000256" key="2">
    <source>
        <dbReference type="ARBA" id="ARBA00022832"/>
    </source>
</evidence>
<dbReference type="PANTHER" id="PTHR43602:SF1">
    <property type="entry name" value="ENOYL-COA HYDRATASE DOMAIN-CONTAINING PROTEIN 3, MITOCHONDRIAL"/>
    <property type="match status" value="1"/>
</dbReference>
<evidence type="ECO:0000313" key="8">
    <source>
        <dbReference type="EMBL" id="VFK72639.1"/>
    </source>
</evidence>
<dbReference type="EMBL" id="CAADFZ010000125">
    <property type="protein sequence ID" value="VFK67096.1"/>
    <property type="molecule type" value="Genomic_DNA"/>
</dbReference>
<dbReference type="EMBL" id="CAADGD010000127">
    <property type="protein sequence ID" value="VFK72639.1"/>
    <property type="molecule type" value="Genomic_DNA"/>
</dbReference>
<evidence type="ECO:0000256" key="6">
    <source>
        <dbReference type="ARBA" id="ARBA00040545"/>
    </source>
</evidence>
<sequence>MTVMQSHSPDEPVLLSRVEEGVATLTLNRPRQYNALSEALLSALGTSLDEFADRPDIRVVVIAGAGPAFCAGHDLEEMRANPRREYYEDLFGRCARVMMRIAQLPQPVIARVHGLATAAGCQLVAACDLAVASESARFAVSGINLGLFCSMPAVALTRNILRKRAFEMLVTGDFINAETAMEYGLINRVASPEGLDSTVDDLVKSILGKSAIAVEMGKRMFHEQFKHDWAAAYQYAGQVMADNMMTDDAKRGIDDFLTRKLKRNPAG</sequence>
<evidence type="ECO:0000256" key="5">
    <source>
        <dbReference type="ARBA" id="ARBA00037410"/>
    </source>
</evidence>
<dbReference type="Gene3D" id="1.10.12.10">
    <property type="entry name" value="Lyase 2-enoyl-coa Hydratase, Chain A, domain 2"/>
    <property type="match status" value="1"/>
</dbReference>
<dbReference type="CDD" id="cd06558">
    <property type="entry name" value="crotonase-like"/>
    <property type="match status" value="1"/>
</dbReference>
<evidence type="ECO:0000256" key="1">
    <source>
        <dbReference type="ARBA" id="ARBA00005254"/>
    </source>
</evidence>
<keyword evidence="4" id="KW-0443">Lipid metabolism</keyword>
<dbReference type="GO" id="GO:0016836">
    <property type="term" value="F:hydro-lyase activity"/>
    <property type="evidence" value="ECO:0007669"/>
    <property type="project" value="TreeGrafter"/>
</dbReference>
<evidence type="ECO:0000256" key="4">
    <source>
        <dbReference type="ARBA" id="ARBA00023098"/>
    </source>
</evidence>
<accession>A0A451B2X3</accession>
<keyword evidence="3" id="KW-0809">Transit peptide</keyword>
<dbReference type="InterPro" id="IPR052377">
    <property type="entry name" value="Mitochondrial_ECH-domain"/>
</dbReference>
<organism evidence="8">
    <name type="scientific">Candidatus Kentrum sp. UNK</name>
    <dbReference type="NCBI Taxonomy" id="2126344"/>
    <lineage>
        <taxon>Bacteria</taxon>
        <taxon>Pseudomonadati</taxon>
        <taxon>Pseudomonadota</taxon>
        <taxon>Gammaproteobacteria</taxon>
        <taxon>Candidatus Kentrum</taxon>
    </lineage>
</organism>
<keyword evidence="2" id="KW-0276">Fatty acid metabolism</keyword>
<dbReference type="Gene3D" id="3.90.226.10">
    <property type="entry name" value="2-enoyl-CoA Hydratase, Chain A, domain 1"/>
    <property type="match status" value="1"/>
</dbReference>
<dbReference type="SUPFAM" id="SSF52096">
    <property type="entry name" value="ClpP/crotonase"/>
    <property type="match status" value="1"/>
</dbReference>
<evidence type="ECO:0000313" key="7">
    <source>
        <dbReference type="EMBL" id="VFK67096.1"/>
    </source>
</evidence>
<dbReference type="InterPro" id="IPR001753">
    <property type="entry name" value="Enoyl-CoA_hydra/iso"/>
</dbReference>
<protein>
    <recommendedName>
        <fullName evidence="6">Enoyl-CoA hydratase domain-containing protein 3, mitochondrial</fullName>
    </recommendedName>
</protein>
<evidence type="ECO:0000256" key="3">
    <source>
        <dbReference type="ARBA" id="ARBA00022946"/>
    </source>
</evidence>
<dbReference type="GO" id="GO:0006631">
    <property type="term" value="P:fatty acid metabolic process"/>
    <property type="evidence" value="ECO:0007669"/>
    <property type="project" value="UniProtKB-KW"/>
</dbReference>
<dbReference type="Pfam" id="PF00378">
    <property type="entry name" value="ECH_1"/>
    <property type="match status" value="1"/>
</dbReference>
<dbReference type="NCBIfam" id="NF006008">
    <property type="entry name" value="PRK08139.1"/>
    <property type="match status" value="1"/>
</dbReference>
<dbReference type="InterPro" id="IPR014748">
    <property type="entry name" value="Enoyl-CoA_hydra_C"/>
</dbReference>
<comment type="function">
    <text evidence="5">May play a role in fatty acid biosynthesis and insulin sensitivity.</text>
</comment>
<reference evidence="8" key="1">
    <citation type="submission" date="2019-02" db="EMBL/GenBank/DDBJ databases">
        <authorList>
            <person name="Gruber-Vodicka R. H."/>
            <person name="Seah K. B. B."/>
        </authorList>
    </citation>
    <scope>NUCLEOTIDE SEQUENCE</scope>
    <source>
        <strain evidence="8">BECK_BY19</strain>
        <strain evidence="7">BECK_BY8</strain>
    </source>
</reference>
<proteinExistence type="inferred from homology"/>